<evidence type="ECO:0000256" key="1">
    <source>
        <dbReference type="PROSITE-ProRule" id="PRU00339"/>
    </source>
</evidence>
<dbReference type="Pfam" id="PF14559">
    <property type="entry name" value="TPR_19"/>
    <property type="match status" value="1"/>
</dbReference>
<feature type="signal peptide" evidence="2">
    <location>
        <begin position="1"/>
        <end position="20"/>
    </location>
</feature>
<dbReference type="SMART" id="SM00028">
    <property type="entry name" value="TPR"/>
    <property type="match status" value="3"/>
</dbReference>
<dbReference type="PANTHER" id="PTHR12558">
    <property type="entry name" value="CELL DIVISION CYCLE 16,23,27"/>
    <property type="match status" value="1"/>
</dbReference>
<dbReference type="SUPFAM" id="SSF48452">
    <property type="entry name" value="TPR-like"/>
    <property type="match status" value="2"/>
</dbReference>
<reference evidence="3" key="1">
    <citation type="submission" date="2023-09" db="EMBL/GenBank/DDBJ databases">
        <title>Undibacterium sp. 20NA77.5 isolated from freshwater.</title>
        <authorList>
            <person name="Le V."/>
            <person name="Ko S.-R."/>
            <person name="Ahn C.-Y."/>
            <person name="Oh H.-M."/>
        </authorList>
    </citation>
    <scope>NUCLEOTIDE SEQUENCE</scope>
    <source>
        <strain evidence="3">20NA77.5</strain>
    </source>
</reference>
<protein>
    <submittedName>
        <fullName evidence="3">Tetratricopeptide repeat protein</fullName>
    </submittedName>
</protein>
<dbReference type="InterPro" id="IPR011990">
    <property type="entry name" value="TPR-like_helical_dom_sf"/>
</dbReference>
<keyword evidence="1" id="KW-0802">TPR repeat</keyword>
<dbReference type="PROSITE" id="PS50293">
    <property type="entry name" value="TPR_REGION"/>
    <property type="match status" value="1"/>
</dbReference>
<evidence type="ECO:0000256" key="2">
    <source>
        <dbReference type="SAM" id="SignalP"/>
    </source>
</evidence>
<organism evidence="3 4">
    <name type="scientific">Undibacterium cyanobacteriorum</name>
    <dbReference type="NCBI Taxonomy" id="3073561"/>
    <lineage>
        <taxon>Bacteria</taxon>
        <taxon>Pseudomonadati</taxon>
        <taxon>Pseudomonadota</taxon>
        <taxon>Betaproteobacteria</taxon>
        <taxon>Burkholderiales</taxon>
        <taxon>Oxalobacteraceae</taxon>
        <taxon>Undibacterium</taxon>
    </lineage>
</organism>
<dbReference type="PROSITE" id="PS50005">
    <property type="entry name" value="TPR"/>
    <property type="match status" value="1"/>
</dbReference>
<accession>A0ABY9RHT9</accession>
<dbReference type="RefSeq" id="WP_309482284.1">
    <property type="nucleotide sequence ID" value="NZ_CP133720.1"/>
</dbReference>
<dbReference type="Gene3D" id="1.25.40.10">
    <property type="entry name" value="Tetratricopeptide repeat domain"/>
    <property type="match status" value="2"/>
</dbReference>
<proteinExistence type="predicted"/>
<dbReference type="InterPro" id="IPR019734">
    <property type="entry name" value="TPR_rpt"/>
</dbReference>
<evidence type="ECO:0000313" key="4">
    <source>
        <dbReference type="Proteomes" id="UP001181355"/>
    </source>
</evidence>
<dbReference type="EMBL" id="CP133720">
    <property type="protein sequence ID" value="WMW80793.1"/>
    <property type="molecule type" value="Genomic_DNA"/>
</dbReference>
<feature type="repeat" description="TPR" evidence="1">
    <location>
        <begin position="174"/>
        <end position="207"/>
    </location>
</feature>
<evidence type="ECO:0000313" key="3">
    <source>
        <dbReference type="EMBL" id="WMW80793.1"/>
    </source>
</evidence>
<keyword evidence="4" id="KW-1185">Reference proteome</keyword>
<gene>
    <name evidence="3" type="ORF">RF679_00595</name>
</gene>
<feature type="chain" id="PRO_5047077639" evidence="2">
    <location>
        <begin position="21"/>
        <end position="428"/>
    </location>
</feature>
<keyword evidence="2" id="KW-0732">Signal</keyword>
<dbReference type="Proteomes" id="UP001181355">
    <property type="component" value="Chromosome"/>
</dbReference>
<sequence length="428" mass="48489">MKHLLLVLGLWFALATNGMAQTSSDDRARELVYGNEKAFSLIKEGDVLQSQEKLNEALAKYRAASEADPKASGPWSSMASIFFSAAKSAKPEQVETYRAQAKGLAQKALQLYSGDPMAMEVLRQLDTPMTQVSLTENQEAARLFNQAENFFQQHDFKNALSKYEAAFAADPQFARAVLYAGDCYFQLGDFEKAEKLYRQALDLEPRNFQGWRFLAHAQMKLTRPLEMVKLSLIKSLEIQPNYMPAWDWYELVHDIEGTKLTKINVTRMAQVKPQKKDKETTYSIELVQQEGKDAKGTKGTKSTKDATDAKDADSATWLAYALLKVNNLSGGKDPITGLVRAEPLTPFKTEVEAWRFALGNVKLRDQVKSPLLKTLLKAEADQQLETAIFLFLYEEAFRSEFEAWKKQNPLALQRFVEHYLVRPSFTDH</sequence>
<dbReference type="PANTHER" id="PTHR12558:SF13">
    <property type="entry name" value="CELL DIVISION CYCLE PROTEIN 27 HOMOLOG"/>
    <property type="match status" value="1"/>
</dbReference>
<name>A0ABY9RHT9_9BURK</name>